<dbReference type="GO" id="GO:0006354">
    <property type="term" value="P:DNA-templated transcription elongation"/>
    <property type="evidence" value="ECO:0007669"/>
    <property type="project" value="TreeGrafter"/>
</dbReference>
<dbReference type="InterPro" id="IPR023459">
    <property type="entry name" value="Tscrpt_elong_fac_GreA/B_fam"/>
</dbReference>
<accession>A0A351R8C1</accession>
<keyword evidence="2" id="KW-0251">Elongation factor</keyword>
<dbReference type="GO" id="GO:0003677">
    <property type="term" value="F:DNA binding"/>
    <property type="evidence" value="ECO:0007669"/>
    <property type="project" value="InterPro"/>
</dbReference>
<reference evidence="2 3" key="1">
    <citation type="journal article" date="2018" name="Nat. Biotechnol.">
        <title>A standardized bacterial taxonomy based on genome phylogeny substantially revises the tree of life.</title>
        <authorList>
            <person name="Parks D.H."/>
            <person name="Chuvochina M."/>
            <person name="Waite D.W."/>
            <person name="Rinke C."/>
            <person name="Skarshewski A."/>
            <person name="Chaumeil P.A."/>
            <person name="Hugenholtz P."/>
        </authorList>
    </citation>
    <scope>NUCLEOTIDE SEQUENCE [LARGE SCALE GENOMIC DNA]</scope>
    <source>
        <strain evidence="2">UBA9958</strain>
    </source>
</reference>
<dbReference type="STRING" id="1132855.GCA_000384255_01382"/>
<dbReference type="SUPFAM" id="SSF54534">
    <property type="entry name" value="FKBP-like"/>
    <property type="match status" value="1"/>
</dbReference>
<comment type="caution">
    <text evidence="2">The sequence shown here is derived from an EMBL/GenBank/DDBJ whole genome shotgun (WGS) entry which is preliminary data.</text>
</comment>
<feature type="domain" description="Transcription elongation factor GreA/GreB C-terminal" evidence="1">
    <location>
        <begin position="42"/>
        <end position="116"/>
    </location>
</feature>
<evidence type="ECO:0000313" key="3">
    <source>
        <dbReference type="Proteomes" id="UP000264313"/>
    </source>
</evidence>
<organism evidence="2 3">
    <name type="scientific">Methylotenera mobilis</name>
    <dbReference type="NCBI Taxonomy" id="359408"/>
    <lineage>
        <taxon>Bacteria</taxon>
        <taxon>Pseudomonadati</taxon>
        <taxon>Pseudomonadota</taxon>
        <taxon>Betaproteobacteria</taxon>
        <taxon>Nitrosomonadales</taxon>
        <taxon>Methylophilaceae</taxon>
        <taxon>Methylotenera</taxon>
    </lineage>
</organism>
<evidence type="ECO:0000313" key="2">
    <source>
        <dbReference type="EMBL" id="HBA08292.1"/>
    </source>
</evidence>
<dbReference type="GO" id="GO:0003746">
    <property type="term" value="F:translation elongation factor activity"/>
    <property type="evidence" value="ECO:0007669"/>
    <property type="project" value="UniProtKB-KW"/>
</dbReference>
<dbReference type="Pfam" id="PF01272">
    <property type="entry name" value="GreA_GreB"/>
    <property type="match status" value="1"/>
</dbReference>
<dbReference type="PANTHER" id="PTHR30437:SF5">
    <property type="entry name" value="REGULATOR OF NUCLEOSIDE DIPHOSPHATE KINASE"/>
    <property type="match status" value="1"/>
</dbReference>
<dbReference type="GO" id="GO:0032784">
    <property type="term" value="P:regulation of DNA-templated transcription elongation"/>
    <property type="evidence" value="ECO:0007669"/>
    <property type="project" value="InterPro"/>
</dbReference>
<sequence length="120" mass="13365">MELENLIISDKDFVRLSKLDNHGLLSYELSRAVVVPEDQVPPNVVRMNTRVVYLDESNGISREVELVFPEDVDLDVGKISVLSPVGSALLGLEEGQTIDWSFPNDPSRRLRVMSVAKANT</sequence>
<dbReference type="AlphaFoldDB" id="A0A351R8C1"/>
<gene>
    <name evidence="2" type="ORF">DCW48_00985</name>
</gene>
<dbReference type="PANTHER" id="PTHR30437">
    <property type="entry name" value="TRANSCRIPTION ELONGATION FACTOR GREA"/>
    <property type="match status" value="1"/>
</dbReference>
<dbReference type="EMBL" id="DNAA01000025">
    <property type="protein sequence ID" value="HBA08292.1"/>
    <property type="molecule type" value="Genomic_DNA"/>
</dbReference>
<name>A0A351R8C1_9PROT</name>
<dbReference type="Gene3D" id="3.10.50.30">
    <property type="entry name" value="Transcription elongation factor, GreA/GreB, C-terminal domain"/>
    <property type="match status" value="1"/>
</dbReference>
<evidence type="ECO:0000259" key="1">
    <source>
        <dbReference type="Pfam" id="PF01272"/>
    </source>
</evidence>
<dbReference type="InterPro" id="IPR001437">
    <property type="entry name" value="Tscrpt_elong_fac_GreA/B_C"/>
</dbReference>
<keyword evidence="2" id="KW-0648">Protein biosynthesis</keyword>
<protein>
    <submittedName>
        <fullName evidence="2">Transcription elongation factor GreAB</fullName>
    </submittedName>
</protein>
<proteinExistence type="predicted"/>
<dbReference type="InterPro" id="IPR036953">
    <property type="entry name" value="GreA/GreB_C_sf"/>
</dbReference>
<dbReference type="Proteomes" id="UP000264313">
    <property type="component" value="Unassembled WGS sequence"/>
</dbReference>
<dbReference type="GO" id="GO:0070063">
    <property type="term" value="F:RNA polymerase binding"/>
    <property type="evidence" value="ECO:0007669"/>
    <property type="project" value="InterPro"/>
</dbReference>